<dbReference type="AlphaFoldDB" id="A0AAE8ZNY3"/>
<sequence length="80" mass="8772">MISTILCNDINGQIDFSDESSTPASQNYWIVDRISSSVQMENPNTEATLSAKHSDTKTAALTFATDSIAMLETTFALYFV</sequence>
<evidence type="ECO:0000313" key="2">
    <source>
        <dbReference type="Proteomes" id="UP000827892"/>
    </source>
</evidence>
<evidence type="ECO:0000313" key="1">
    <source>
        <dbReference type="EMBL" id="ULT81529.1"/>
    </source>
</evidence>
<gene>
    <name evidence="1" type="ORF">L3Y34_011471</name>
</gene>
<dbReference type="EMBL" id="CP090896">
    <property type="protein sequence ID" value="ULT81529.1"/>
    <property type="molecule type" value="Genomic_DNA"/>
</dbReference>
<protein>
    <submittedName>
        <fullName evidence="1">Uncharacterized protein</fullName>
    </submittedName>
</protein>
<proteinExistence type="predicted"/>
<name>A0AAE8ZNY3_CAEBR</name>
<reference evidence="1 2" key="1">
    <citation type="submission" date="2022-05" db="EMBL/GenBank/DDBJ databases">
        <title>Chromosome-level reference genomes for two strains of Caenorhabditis briggsae: an improved platform for comparative genomics.</title>
        <authorList>
            <person name="Stevens L."/>
            <person name="Andersen E.C."/>
        </authorList>
    </citation>
    <scope>NUCLEOTIDE SEQUENCE [LARGE SCALE GENOMIC DNA]</scope>
    <source>
        <strain evidence="1">QX1410_ONT</strain>
        <tissue evidence="1">Whole-organism</tissue>
    </source>
</reference>
<organism evidence="1 2">
    <name type="scientific">Caenorhabditis briggsae</name>
    <dbReference type="NCBI Taxonomy" id="6238"/>
    <lineage>
        <taxon>Eukaryota</taxon>
        <taxon>Metazoa</taxon>
        <taxon>Ecdysozoa</taxon>
        <taxon>Nematoda</taxon>
        <taxon>Chromadorea</taxon>
        <taxon>Rhabditida</taxon>
        <taxon>Rhabditina</taxon>
        <taxon>Rhabditomorpha</taxon>
        <taxon>Rhabditoidea</taxon>
        <taxon>Rhabditidae</taxon>
        <taxon>Peloderinae</taxon>
        <taxon>Caenorhabditis</taxon>
    </lineage>
</organism>
<dbReference type="Proteomes" id="UP000827892">
    <property type="component" value="Chromosome X"/>
</dbReference>
<accession>A0AAE8ZNY3</accession>